<evidence type="ECO:0000256" key="7">
    <source>
        <dbReference type="SAM" id="Phobius"/>
    </source>
</evidence>
<evidence type="ECO:0000313" key="8">
    <source>
        <dbReference type="EMBL" id="KAJ9564330.1"/>
    </source>
</evidence>
<dbReference type="GO" id="GO:0010039">
    <property type="term" value="P:response to iron ion"/>
    <property type="evidence" value="ECO:0007669"/>
    <property type="project" value="TreeGrafter"/>
</dbReference>
<evidence type="ECO:0000256" key="4">
    <source>
        <dbReference type="ARBA" id="ARBA00022692"/>
    </source>
</evidence>
<evidence type="ECO:0000256" key="6">
    <source>
        <dbReference type="ARBA" id="ARBA00023136"/>
    </source>
</evidence>
<keyword evidence="4 7" id="KW-0812">Transmembrane</keyword>
<feature type="transmembrane region" description="Helical" evidence="7">
    <location>
        <begin position="46"/>
        <end position="63"/>
    </location>
</feature>
<dbReference type="GO" id="GO:0048316">
    <property type="term" value="P:seed development"/>
    <property type="evidence" value="ECO:0007669"/>
    <property type="project" value="TreeGrafter"/>
</dbReference>
<dbReference type="PANTHER" id="PTHR31645">
    <property type="entry name" value="OLIGOPEPTIDE TRANSPORTER YGL114W-RELATED"/>
    <property type="match status" value="1"/>
</dbReference>
<dbReference type="EMBL" id="JARYMX010000001">
    <property type="protein sequence ID" value="KAJ9564330.1"/>
    <property type="molecule type" value="Genomic_DNA"/>
</dbReference>
<gene>
    <name evidence="8" type="ORF">OSB04_000296</name>
</gene>
<dbReference type="GO" id="GO:0035673">
    <property type="term" value="F:oligopeptide transmembrane transporter activity"/>
    <property type="evidence" value="ECO:0007669"/>
    <property type="project" value="InterPro"/>
</dbReference>
<evidence type="ECO:0000256" key="1">
    <source>
        <dbReference type="ARBA" id="ARBA00004141"/>
    </source>
</evidence>
<dbReference type="Proteomes" id="UP001172457">
    <property type="component" value="Chromosome 1"/>
</dbReference>
<keyword evidence="6 7" id="KW-0472">Membrane</keyword>
<reference evidence="8" key="1">
    <citation type="submission" date="2023-03" db="EMBL/GenBank/DDBJ databases">
        <title>Chromosome-scale reference genome and RAD-based genetic map of yellow starthistle (Centaurea solstitialis) reveal putative structural variation and QTLs associated with invader traits.</title>
        <authorList>
            <person name="Reatini B."/>
            <person name="Cang F.A."/>
            <person name="Jiang Q."/>
            <person name="Mckibben M.T.W."/>
            <person name="Barker M.S."/>
            <person name="Rieseberg L.H."/>
            <person name="Dlugosch K.M."/>
        </authorList>
    </citation>
    <scope>NUCLEOTIDE SEQUENCE</scope>
    <source>
        <strain evidence="8">CAN-66</strain>
        <tissue evidence="8">Leaf</tissue>
    </source>
</reference>
<feature type="transmembrane region" description="Helical" evidence="7">
    <location>
        <begin position="142"/>
        <end position="160"/>
    </location>
</feature>
<comment type="similarity">
    <text evidence="2">Belongs to the YSL (TC 2.A.67.2) family.</text>
</comment>
<dbReference type="GO" id="GO:0051980">
    <property type="term" value="F:iron-nicotianamine transmembrane transporter activity"/>
    <property type="evidence" value="ECO:0007669"/>
    <property type="project" value="TreeGrafter"/>
</dbReference>
<dbReference type="AlphaFoldDB" id="A0AA38TNS1"/>
<evidence type="ECO:0000256" key="5">
    <source>
        <dbReference type="ARBA" id="ARBA00022989"/>
    </source>
</evidence>
<evidence type="ECO:0000313" key="9">
    <source>
        <dbReference type="Proteomes" id="UP001172457"/>
    </source>
</evidence>
<dbReference type="InterPro" id="IPR004813">
    <property type="entry name" value="OPT"/>
</dbReference>
<keyword evidence="3" id="KW-0813">Transport</keyword>
<keyword evidence="5 7" id="KW-1133">Transmembrane helix</keyword>
<feature type="transmembrane region" description="Helical" evidence="7">
    <location>
        <begin position="6"/>
        <end position="26"/>
    </location>
</feature>
<proteinExistence type="inferred from homology"/>
<evidence type="ECO:0000256" key="2">
    <source>
        <dbReference type="ARBA" id="ARBA00010276"/>
    </source>
</evidence>
<keyword evidence="9" id="KW-1185">Reference proteome</keyword>
<feature type="transmembrane region" description="Helical" evidence="7">
    <location>
        <begin position="75"/>
        <end position="95"/>
    </location>
</feature>
<dbReference type="PANTHER" id="PTHR31645:SF11">
    <property type="entry name" value="METAL-NICOTIANAMINE TRANSPORTER YSL1"/>
    <property type="match status" value="1"/>
</dbReference>
<dbReference type="InterPro" id="IPR045035">
    <property type="entry name" value="YSL-like"/>
</dbReference>
<dbReference type="GO" id="GO:0005886">
    <property type="term" value="C:plasma membrane"/>
    <property type="evidence" value="ECO:0007669"/>
    <property type="project" value="TreeGrafter"/>
</dbReference>
<comment type="subcellular location">
    <subcellularLocation>
        <location evidence="1">Membrane</location>
        <topology evidence="1">Multi-pass membrane protein</topology>
    </subcellularLocation>
</comment>
<comment type="caution">
    <text evidence="8">The sequence shown here is derived from an EMBL/GenBank/DDBJ whole genome shotgun (WGS) entry which is preliminary data.</text>
</comment>
<protein>
    <submittedName>
        <fullName evidence="8">Uncharacterized protein</fullName>
    </submittedName>
</protein>
<feature type="transmembrane region" description="Helical" evidence="7">
    <location>
        <begin position="166"/>
        <end position="185"/>
    </location>
</feature>
<sequence length="186" mass="21389">MIFSHIVYLSLLFGAMVSWGIMWSLIKKNKGGSFPTDMPESSMKILNGYKVMLVQFLVFSPLLNTFDYYFSDYFFGSQAFISIAKILGDGLYNFVKILYITSMTVHGRFKTKNLNPVAIEKKVNIEELKQNERNHTLMSIRAIGYVVFALIAVTVIPHMFPKVKWYYLIIAYIFAPSLAFCKSWAD</sequence>
<organism evidence="8 9">
    <name type="scientific">Centaurea solstitialis</name>
    <name type="common">yellow star-thistle</name>
    <dbReference type="NCBI Taxonomy" id="347529"/>
    <lineage>
        <taxon>Eukaryota</taxon>
        <taxon>Viridiplantae</taxon>
        <taxon>Streptophyta</taxon>
        <taxon>Embryophyta</taxon>
        <taxon>Tracheophyta</taxon>
        <taxon>Spermatophyta</taxon>
        <taxon>Magnoliopsida</taxon>
        <taxon>eudicotyledons</taxon>
        <taxon>Gunneridae</taxon>
        <taxon>Pentapetalae</taxon>
        <taxon>asterids</taxon>
        <taxon>campanulids</taxon>
        <taxon>Asterales</taxon>
        <taxon>Asteraceae</taxon>
        <taxon>Carduoideae</taxon>
        <taxon>Cardueae</taxon>
        <taxon>Centaureinae</taxon>
        <taxon>Centaurea</taxon>
    </lineage>
</organism>
<accession>A0AA38TNS1</accession>
<evidence type="ECO:0000256" key="3">
    <source>
        <dbReference type="ARBA" id="ARBA00022448"/>
    </source>
</evidence>
<dbReference type="Pfam" id="PF03169">
    <property type="entry name" value="OPT"/>
    <property type="match status" value="1"/>
</dbReference>
<name>A0AA38TNS1_9ASTR</name>